<dbReference type="EMBL" id="JAENHP010000016">
    <property type="protein sequence ID" value="MBM2620774.1"/>
    <property type="molecule type" value="Genomic_DNA"/>
</dbReference>
<dbReference type="RefSeq" id="WP_203380755.1">
    <property type="nucleotide sequence ID" value="NZ_JAENHP010000016.1"/>
</dbReference>
<dbReference type="Proteomes" id="UP000632138">
    <property type="component" value="Unassembled WGS sequence"/>
</dbReference>
<keyword evidence="1" id="KW-0732">Signal</keyword>
<feature type="chain" id="PRO_5045480744" evidence="1">
    <location>
        <begin position="28"/>
        <end position="196"/>
    </location>
</feature>
<sequence length="196" mass="19078">MTHRQRLTMIVVTVIAALGLASTGANAAAPPEQATPAATAPGQAAPAAKAAAIPSTPVTGSFTDAKGGTGTFAGKFTPRAFSAPGGNLVATGTLTGTLTDSTGAAVGTVTRTVSAPAAIALATCRVLDLTLGPLHLDLLGLVVDLNQVHLVITAVSAPGNLLGNLLCAIAGLLDGTPSAATLAAILTFLLALLAQL</sequence>
<organism evidence="2 3">
    <name type="scientific">Paractinoplanes ovalisporus</name>
    <dbReference type="NCBI Taxonomy" id="2810368"/>
    <lineage>
        <taxon>Bacteria</taxon>
        <taxon>Bacillati</taxon>
        <taxon>Actinomycetota</taxon>
        <taxon>Actinomycetes</taxon>
        <taxon>Micromonosporales</taxon>
        <taxon>Micromonosporaceae</taxon>
        <taxon>Paractinoplanes</taxon>
    </lineage>
</organism>
<evidence type="ECO:0000313" key="2">
    <source>
        <dbReference type="EMBL" id="MBM2620774.1"/>
    </source>
</evidence>
<reference evidence="2 3" key="1">
    <citation type="submission" date="2021-01" db="EMBL/GenBank/DDBJ databases">
        <title>Actinoplanes sp. nov. LDG1-06 isolated from lichen.</title>
        <authorList>
            <person name="Saeng-In P."/>
            <person name="Phongsopitanun W."/>
            <person name="Kanchanasin P."/>
            <person name="Yuki M."/>
            <person name="Kudo T."/>
            <person name="Ohkuma M."/>
            <person name="Tanasupawat S."/>
        </authorList>
    </citation>
    <scope>NUCLEOTIDE SEQUENCE [LARGE SCALE GENOMIC DNA]</scope>
    <source>
        <strain evidence="2 3">LDG1-06</strain>
    </source>
</reference>
<keyword evidence="3" id="KW-1185">Reference proteome</keyword>
<protein>
    <submittedName>
        <fullName evidence="2">Uncharacterized protein</fullName>
    </submittedName>
</protein>
<evidence type="ECO:0000313" key="3">
    <source>
        <dbReference type="Proteomes" id="UP000632138"/>
    </source>
</evidence>
<name>A0ABS2ALM6_9ACTN</name>
<comment type="caution">
    <text evidence="2">The sequence shown here is derived from an EMBL/GenBank/DDBJ whole genome shotgun (WGS) entry which is preliminary data.</text>
</comment>
<gene>
    <name evidence="2" type="ORF">JIG36_35270</name>
</gene>
<proteinExistence type="predicted"/>
<feature type="signal peptide" evidence="1">
    <location>
        <begin position="1"/>
        <end position="27"/>
    </location>
</feature>
<accession>A0ABS2ALM6</accession>
<evidence type="ECO:0000256" key="1">
    <source>
        <dbReference type="SAM" id="SignalP"/>
    </source>
</evidence>